<evidence type="ECO:0000313" key="5">
    <source>
        <dbReference type="Proteomes" id="UP000298127"/>
    </source>
</evidence>
<evidence type="ECO:0000256" key="2">
    <source>
        <dbReference type="SAM" id="Phobius"/>
    </source>
</evidence>
<keyword evidence="2" id="KW-1133">Transmembrane helix</keyword>
<reference evidence="4 5" key="1">
    <citation type="journal article" date="2018" name="J. Microbiol.">
        <title>Leifsonia flava sp. nov., a novel actinobacterium isolated from the rhizosphere of Aquilegia viridiflora.</title>
        <authorList>
            <person name="Cai Y."/>
            <person name="Tao W.Z."/>
            <person name="Ma Y.J."/>
            <person name="Cheng J."/>
            <person name="Zhang M.Y."/>
            <person name="Zhang Y.X."/>
        </authorList>
    </citation>
    <scope>NUCLEOTIDE SEQUENCE [LARGE SCALE GENOMIC DNA]</scope>
    <source>
        <strain evidence="4 5">SYP-B2174</strain>
    </source>
</reference>
<name>A0A4Y9R103_9MICO</name>
<evidence type="ECO:0000259" key="3">
    <source>
        <dbReference type="Pfam" id="PF08044"/>
    </source>
</evidence>
<keyword evidence="2" id="KW-0812">Transmembrane</keyword>
<dbReference type="Proteomes" id="UP000298127">
    <property type="component" value="Unassembled WGS sequence"/>
</dbReference>
<keyword evidence="5" id="KW-1185">Reference proteome</keyword>
<gene>
    <name evidence="4" type="ORF">E4M00_08805</name>
</gene>
<dbReference type="InterPro" id="IPR012551">
    <property type="entry name" value="DUF1707_SHOCT-like"/>
</dbReference>
<feature type="region of interest" description="Disordered" evidence="1">
    <location>
        <begin position="1"/>
        <end position="21"/>
    </location>
</feature>
<proteinExistence type="predicted"/>
<accession>A0A4Y9R103</accession>
<dbReference type="RefSeq" id="WP_135120124.1">
    <property type="nucleotide sequence ID" value="NZ_SPQZ01000003.1"/>
</dbReference>
<feature type="transmembrane region" description="Helical" evidence="2">
    <location>
        <begin position="97"/>
        <end position="120"/>
    </location>
</feature>
<protein>
    <submittedName>
        <fullName evidence="4">DUF1707 domain-containing protein</fullName>
    </submittedName>
</protein>
<dbReference type="PANTHER" id="PTHR40763:SF4">
    <property type="entry name" value="DUF1707 DOMAIN-CONTAINING PROTEIN"/>
    <property type="match status" value="1"/>
</dbReference>
<dbReference type="Pfam" id="PF08044">
    <property type="entry name" value="DUF1707"/>
    <property type="match status" value="1"/>
</dbReference>
<feature type="transmembrane region" description="Helical" evidence="2">
    <location>
        <begin position="126"/>
        <end position="144"/>
    </location>
</feature>
<dbReference type="PANTHER" id="PTHR40763">
    <property type="entry name" value="MEMBRANE PROTEIN-RELATED"/>
    <property type="match status" value="1"/>
</dbReference>
<keyword evidence="2" id="KW-0472">Membrane</keyword>
<dbReference type="AlphaFoldDB" id="A0A4Y9R103"/>
<dbReference type="EMBL" id="SPQZ01000003">
    <property type="protein sequence ID" value="TFV98120.1"/>
    <property type="molecule type" value="Genomic_DNA"/>
</dbReference>
<evidence type="ECO:0000313" key="4">
    <source>
        <dbReference type="EMBL" id="TFV98120.1"/>
    </source>
</evidence>
<organism evidence="4 5">
    <name type="scientific">Orlajensenia leifsoniae</name>
    <dbReference type="NCBI Taxonomy" id="2561933"/>
    <lineage>
        <taxon>Bacteria</taxon>
        <taxon>Bacillati</taxon>
        <taxon>Actinomycetota</taxon>
        <taxon>Actinomycetes</taxon>
        <taxon>Micrococcales</taxon>
        <taxon>Microbacteriaceae</taxon>
        <taxon>Orlajensenia</taxon>
    </lineage>
</organism>
<sequence>MVDYADPQWSSARLSDREREDAVQRLSVARGEGRLTPEEFEARARSARAAVTRGELDPLFSDLPVAAAPRYDAGQGAPASVAAPESRTPRVRPLGGPIGATIMALVPFIAVLLFFLAGYWGSFAWSWLWFLLVPLAGIIIYGPAAEYRSRDKR</sequence>
<comment type="caution">
    <text evidence="4">The sequence shown here is derived from an EMBL/GenBank/DDBJ whole genome shotgun (WGS) entry which is preliminary data.</text>
</comment>
<feature type="domain" description="DUF1707" evidence="3">
    <location>
        <begin position="13"/>
        <end position="64"/>
    </location>
</feature>
<evidence type="ECO:0000256" key="1">
    <source>
        <dbReference type="SAM" id="MobiDB-lite"/>
    </source>
</evidence>